<reference evidence="2" key="1">
    <citation type="submission" date="2017-04" db="EMBL/GenBank/DDBJ databases">
        <authorList>
            <person name="Varghese N."/>
            <person name="Submissions S."/>
        </authorList>
    </citation>
    <scope>NUCLEOTIDE SEQUENCE [LARGE SCALE GENOMIC DNA]</scope>
    <source>
        <strain evidence="2">Dd16</strain>
    </source>
</reference>
<dbReference type="EMBL" id="LT840185">
    <property type="protein sequence ID" value="SMF61841.1"/>
    <property type="molecule type" value="Genomic_DNA"/>
</dbReference>
<evidence type="ECO:0000313" key="1">
    <source>
        <dbReference type="EMBL" id="SMF61841.1"/>
    </source>
</evidence>
<proteinExistence type="predicted"/>
<dbReference type="STRING" id="941907.SAMN06295910_0841"/>
<keyword evidence="2" id="KW-1185">Reference proteome</keyword>
<evidence type="ECO:0000313" key="2">
    <source>
        <dbReference type="Proteomes" id="UP000192934"/>
    </source>
</evidence>
<accession>A0A1X7G0G5</accession>
<sequence length="155" mass="17237">MLFHVSIEADDPRRVAEVVAEIWRGEALPFPPVADGSWVAFANDDRNTILEVYPRGTALHEAPGDADAIALASAPHRNNATHAAIATDLDIEAVYKIALREGWPVKYCRRGGQFGVIELWIEGCQMIEVLTPEMQREYLDTMTASNWRYLLADAA</sequence>
<dbReference type="Proteomes" id="UP000192934">
    <property type="component" value="Chromosome I"/>
</dbReference>
<evidence type="ECO:0008006" key="3">
    <source>
        <dbReference type="Google" id="ProtNLM"/>
    </source>
</evidence>
<dbReference type="AlphaFoldDB" id="A0A1X7G0G5"/>
<name>A0A1X7G0G5_9SPHN</name>
<organism evidence="1 2">
    <name type="scientific">Allosphingosinicella indica</name>
    <dbReference type="NCBI Taxonomy" id="941907"/>
    <lineage>
        <taxon>Bacteria</taxon>
        <taxon>Pseudomonadati</taxon>
        <taxon>Pseudomonadota</taxon>
        <taxon>Alphaproteobacteria</taxon>
        <taxon>Sphingomonadales</taxon>
        <taxon>Sphingomonadaceae</taxon>
        <taxon>Allosphingosinicella</taxon>
    </lineage>
</organism>
<protein>
    <recommendedName>
        <fullName evidence="3">VOC domain-containing protein</fullName>
    </recommendedName>
</protein>
<dbReference type="OrthoDB" id="512901at2"/>
<gene>
    <name evidence="1" type="ORF">SAMN06295910_0841</name>
</gene>